<evidence type="ECO:0000256" key="9">
    <source>
        <dbReference type="ARBA" id="ARBA00022898"/>
    </source>
</evidence>
<evidence type="ECO:0000256" key="10">
    <source>
        <dbReference type="ARBA" id="ARBA00023096"/>
    </source>
</evidence>
<keyword evidence="7" id="KW-0028">Amino-acid biosynthesis</keyword>
<dbReference type="EC" id="2.6.1.52" evidence="4"/>
<evidence type="ECO:0000256" key="4">
    <source>
        <dbReference type="ARBA" id="ARBA00013030"/>
    </source>
</evidence>
<evidence type="ECO:0000313" key="17">
    <source>
        <dbReference type="Proteomes" id="UP000004095"/>
    </source>
</evidence>
<keyword evidence="8 16" id="KW-0808">Transferase</keyword>
<dbReference type="GO" id="GO:0008615">
    <property type="term" value="P:pyridoxine biosynthetic process"/>
    <property type="evidence" value="ECO:0007669"/>
    <property type="project" value="UniProtKB-KW"/>
</dbReference>
<keyword evidence="5" id="KW-0963">Cytoplasm</keyword>
<feature type="domain" description="Aminotransferase class V" evidence="15">
    <location>
        <begin position="7"/>
        <end position="308"/>
    </location>
</feature>
<keyword evidence="17" id="KW-1185">Reference proteome</keyword>
<dbReference type="GO" id="GO:0008453">
    <property type="term" value="F:alanine-glyoxylate transaminase activity"/>
    <property type="evidence" value="ECO:0007669"/>
    <property type="project" value="TreeGrafter"/>
</dbReference>
<gene>
    <name evidence="16" type="ORF">M23134_01207</name>
</gene>
<evidence type="ECO:0000256" key="12">
    <source>
        <dbReference type="ARBA" id="ARBA00031421"/>
    </source>
</evidence>
<dbReference type="PANTHER" id="PTHR21152:SF40">
    <property type="entry name" value="ALANINE--GLYOXYLATE AMINOTRANSFERASE"/>
    <property type="match status" value="1"/>
</dbReference>
<dbReference type="InterPro" id="IPR000192">
    <property type="entry name" value="Aminotrans_V_dom"/>
</dbReference>
<keyword evidence="10" id="KW-0664">Pyridoxine biosynthesis</keyword>
<evidence type="ECO:0000256" key="3">
    <source>
        <dbReference type="ARBA" id="ARBA00006904"/>
    </source>
</evidence>
<evidence type="ECO:0000256" key="13">
    <source>
        <dbReference type="ARBA" id="ARBA00047630"/>
    </source>
</evidence>
<dbReference type="PIRSF" id="PIRSF000525">
    <property type="entry name" value="SerC"/>
    <property type="match status" value="1"/>
</dbReference>
<evidence type="ECO:0000256" key="7">
    <source>
        <dbReference type="ARBA" id="ARBA00022605"/>
    </source>
</evidence>
<dbReference type="EMBL" id="AAWS01000005">
    <property type="protein sequence ID" value="EAY30883.1"/>
    <property type="molecule type" value="Genomic_DNA"/>
</dbReference>
<dbReference type="Pfam" id="PF00266">
    <property type="entry name" value="Aminotran_5"/>
    <property type="match status" value="1"/>
</dbReference>
<organism evidence="16 17">
    <name type="scientific">Microscilla marina ATCC 23134</name>
    <dbReference type="NCBI Taxonomy" id="313606"/>
    <lineage>
        <taxon>Bacteria</taxon>
        <taxon>Pseudomonadati</taxon>
        <taxon>Bacteroidota</taxon>
        <taxon>Cytophagia</taxon>
        <taxon>Cytophagales</taxon>
        <taxon>Microscillaceae</taxon>
        <taxon>Microscilla</taxon>
    </lineage>
</organism>
<dbReference type="RefSeq" id="WP_002694594.1">
    <property type="nucleotide sequence ID" value="NZ_AAWS01000005.1"/>
</dbReference>
<comment type="catalytic activity">
    <reaction evidence="13">
        <text>4-(phosphooxy)-L-threonine + 2-oxoglutarate = (R)-3-hydroxy-2-oxo-4-phosphooxybutanoate + L-glutamate</text>
        <dbReference type="Rhea" id="RHEA:16573"/>
        <dbReference type="ChEBI" id="CHEBI:16810"/>
        <dbReference type="ChEBI" id="CHEBI:29985"/>
        <dbReference type="ChEBI" id="CHEBI:58452"/>
        <dbReference type="ChEBI" id="CHEBI:58538"/>
        <dbReference type="EC" id="2.6.1.52"/>
    </reaction>
</comment>
<comment type="pathway">
    <text evidence="2">Amino-acid biosynthesis; L-serine biosynthesis; L-serine from 3-phospho-D-glycerate: step 2/3.</text>
</comment>
<evidence type="ECO:0000256" key="11">
    <source>
        <dbReference type="ARBA" id="ARBA00023299"/>
    </source>
</evidence>
<dbReference type="InterPro" id="IPR022278">
    <property type="entry name" value="Pser_aminoTfrase"/>
</dbReference>
<dbReference type="InterPro" id="IPR015421">
    <property type="entry name" value="PyrdxlP-dep_Trfase_major"/>
</dbReference>
<dbReference type="PANTHER" id="PTHR21152">
    <property type="entry name" value="AMINOTRANSFERASE CLASS V"/>
    <property type="match status" value="1"/>
</dbReference>
<dbReference type="AlphaFoldDB" id="A1ZFV9"/>
<name>A1ZFV9_MICM2</name>
<comment type="similarity">
    <text evidence="3">Belongs to the class-V pyridoxal-phosphate-dependent aminotransferase family. SerC subfamily.</text>
</comment>
<sequence>MNKQTFFTPGPAALYPTVAQHIQSALDKQIPSISHRSKVFQDIYKQTYHNIRTIFKLPDDYAVLFTGSATEVWERMLQNCVETESFHLVNGAFSKRFADFAQLMGKTAHLHEVPFGEGFDMAKVDIPSTAEMICVAHNETSAGVSTPVDDIHALKDQHPDKLLVVDMVSSAPLPLLDFNKIDAAYFSVQKAFGMPAGLGVWLVNKRCLDKAKKLEAKGQATGAHYRLVNLWKSFEKFQTPPTPNVLGIYLLGKVSEDMLNQGIDQIRHETEVKANLLYNALSNPTIFKGFSPFVANHQHRSASVIVANTPGSAAEFIAKVGQHHMTIGSGYGKYKDAQIRIANFPATSVAQIEQLIETMTQCL</sequence>
<evidence type="ECO:0000256" key="5">
    <source>
        <dbReference type="ARBA" id="ARBA00022490"/>
    </source>
</evidence>
<comment type="catalytic activity">
    <reaction evidence="14">
        <text>O-phospho-L-serine + 2-oxoglutarate = 3-phosphooxypyruvate + L-glutamate</text>
        <dbReference type="Rhea" id="RHEA:14329"/>
        <dbReference type="ChEBI" id="CHEBI:16810"/>
        <dbReference type="ChEBI" id="CHEBI:18110"/>
        <dbReference type="ChEBI" id="CHEBI:29985"/>
        <dbReference type="ChEBI" id="CHEBI:57524"/>
        <dbReference type="EC" id="2.6.1.52"/>
    </reaction>
</comment>
<dbReference type="Gene3D" id="3.40.640.10">
    <property type="entry name" value="Type I PLP-dependent aspartate aminotransferase-like (Major domain)"/>
    <property type="match status" value="1"/>
</dbReference>
<evidence type="ECO:0000313" key="16">
    <source>
        <dbReference type="EMBL" id="EAY30883.1"/>
    </source>
</evidence>
<dbReference type="GO" id="GO:0004648">
    <property type="term" value="F:O-phospho-L-serine:2-oxoglutarate aminotransferase activity"/>
    <property type="evidence" value="ECO:0007669"/>
    <property type="project" value="UniProtKB-EC"/>
</dbReference>
<evidence type="ECO:0000259" key="15">
    <source>
        <dbReference type="Pfam" id="PF00266"/>
    </source>
</evidence>
<dbReference type="GO" id="GO:0019265">
    <property type="term" value="P:glycine biosynthetic process, by transamination of glyoxylate"/>
    <property type="evidence" value="ECO:0007669"/>
    <property type="project" value="TreeGrafter"/>
</dbReference>
<dbReference type="InterPro" id="IPR015424">
    <property type="entry name" value="PyrdxlP-dep_Trfase"/>
</dbReference>
<dbReference type="InterPro" id="IPR015422">
    <property type="entry name" value="PyrdxlP-dep_Trfase_small"/>
</dbReference>
<keyword evidence="11" id="KW-0718">Serine biosynthesis</keyword>
<dbReference type="GO" id="GO:0004760">
    <property type="term" value="F:L-serine-pyruvate transaminase activity"/>
    <property type="evidence" value="ECO:0007669"/>
    <property type="project" value="TreeGrafter"/>
</dbReference>
<evidence type="ECO:0000256" key="6">
    <source>
        <dbReference type="ARBA" id="ARBA00022576"/>
    </source>
</evidence>
<keyword evidence="6 16" id="KW-0032">Aminotransferase</keyword>
<reference evidence="16 17" key="1">
    <citation type="submission" date="2007-01" db="EMBL/GenBank/DDBJ databases">
        <authorList>
            <person name="Haygood M."/>
            <person name="Podell S."/>
            <person name="Anderson C."/>
            <person name="Hopkinson B."/>
            <person name="Roe K."/>
            <person name="Barbeau K."/>
            <person name="Gaasterland T."/>
            <person name="Ferriera S."/>
            <person name="Johnson J."/>
            <person name="Kravitz S."/>
            <person name="Beeson K."/>
            <person name="Sutton G."/>
            <person name="Rogers Y.-H."/>
            <person name="Friedman R."/>
            <person name="Frazier M."/>
            <person name="Venter J.C."/>
        </authorList>
    </citation>
    <scope>NUCLEOTIDE SEQUENCE [LARGE SCALE GENOMIC DNA]</scope>
    <source>
        <strain evidence="16 17">ATCC 23134</strain>
    </source>
</reference>
<dbReference type="eggNOG" id="COG0075">
    <property type="taxonomic scope" value="Bacteria"/>
</dbReference>
<evidence type="ECO:0000256" key="2">
    <source>
        <dbReference type="ARBA" id="ARBA00005099"/>
    </source>
</evidence>
<dbReference type="UniPathway" id="UPA00135">
    <property type="reaction ID" value="UER00197"/>
</dbReference>
<accession>A1ZFV9</accession>
<comment type="caution">
    <text evidence="16">The sequence shown here is derived from an EMBL/GenBank/DDBJ whole genome shotgun (WGS) entry which is preliminary data.</text>
</comment>
<evidence type="ECO:0000256" key="14">
    <source>
        <dbReference type="ARBA" id="ARBA00049007"/>
    </source>
</evidence>
<proteinExistence type="inferred from homology"/>
<comment type="cofactor">
    <cofactor evidence="1">
        <name>pyridoxal 5'-phosphate</name>
        <dbReference type="ChEBI" id="CHEBI:597326"/>
    </cofactor>
</comment>
<dbReference type="SUPFAM" id="SSF53383">
    <property type="entry name" value="PLP-dependent transferases"/>
    <property type="match status" value="1"/>
</dbReference>
<dbReference type="Proteomes" id="UP000004095">
    <property type="component" value="Unassembled WGS sequence"/>
</dbReference>
<protein>
    <recommendedName>
        <fullName evidence="4">phosphoserine transaminase</fullName>
        <ecNumber evidence="4">2.6.1.52</ecNumber>
    </recommendedName>
    <alternativeName>
        <fullName evidence="12">Phosphohydroxythreonine aminotransferase</fullName>
    </alternativeName>
</protein>
<keyword evidence="9" id="KW-0663">Pyridoxal phosphate</keyword>
<dbReference type="OrthoDB" id="975012at2"/>
<evidence type="ECO:0000256" key="8">
    <source>
        <dbReference type="ARBA" id="ARBA00022679"/>
    </source>
</evidence>
<dbReference type="GO" id="GO:0006564">
    <property type="term" value="P:L-serine biosynthetic process"/>
    <property type="evidence" value="ECO:0007669"/>
    <property type="project" value="UniProtKB-KW"/>
</dbReference>
<dbReference type="Gene3D" id="3.90.1150.10">
    <property type="entry name" value="Aspartate Aminotransferase, domain 1"/>
    <property type="match status" value="1"/>
</dbReference>
<evidence type="ECO:0000256" key="1">
    <source>
        <dbReference type="ARBA" id="ARBA00001933"/>
    </source>
</evidence>